<evidence type="ECO:0000313" key="8">
    <source>
        <dbReference type="Proteomes" id="UP000000788"/>
    </source>
</evidence>
<feature type="transmembrane region" description="Helical" evidence="6">
    <location>
        <begin position="35"/>
        <end position="58"/>
    </location>
</feature>
<feature type="transmembrane region" description="Helical" evidence="6">
    <location>
        <begin position="234"/>
        <end position="256"/>
    </location>
</feature>
<dbReference type="Pfam" id="PF03631">
    <property type="entry name" value="Virul_fac_BrkB"/>
    <property type="match status" value="1"/>
</dbReference>
<dbReference type="OrthoDB" id="528825at2"/>
<evidence type="ECO:0000256" key="6">
    <source>
        <dbReference type="SAM" id="Phobius"/>
    </source>
</evidence>
<protein>
    <submittedName>
        <fullName evidence="7">Serum resistance locus BrkB-like protein</fullName>
    </submittedName>
</protein>
<keyword evidence="5 6" id="KW-0472">Membrane</keyword>
<dbReference type="STRING" id="93059.P9211_01081"/>
<keyword evidence="4 6" id="KW-1133">Transmembrane helix</keyword>
<keyword evidence="8" id="KW-1185">Reference proteome</keyword>
<accession>A9BCV1</accession>
<dbReference type="KEGG" id="pmj:P9211_01081"/>
<organism evidence="7 8">
    <name type="scientific">Prochlorococcus marinus (strain MIT 9211)</name>
    <dbReference type="NCBI Taxonomy" id="93059"/>
    <lineage>
        <taxon>Bacteria</taxon>
        <taxon>Bacillati</taxon>
        <taxon>Cyanobacteriota</taxon>
        <taxon>Cyanophyceae</taxon>
        <taxon>Synechococcales</taxon>
        <taxon>Prochlorococcaceae</taxon>
        <taxon>Prochlorococcus</taxon>
    </lineage>
</organism>
<evidence type="ECO:0000256" key="5">
    <source>
        <dbReference type="ARBA" id="ARBA00023136"/>
    </source>
</evidence>
<evidence type="ECO:0000256" key="1">
    <source>
        <dbReference type="ARBA" id="ARBA00004651"/>
    </source>
</evidence>
<dbReference type="eggNOG" id="COG1295">
    <property type="taxonomic scope" value="Bacteria"/>
</dbReference>
<dbReference type="PIRSF" id="PIRSF035875">
    <property type="entry name" value="RNase_BN"/>
    <property type="match status" value="1"/>
</dbReference>
<evidence type="ECO:0000313" key="7">
    <source>
        <dbReference type="EMBL" id="ABX08039.1"/>
    </source>
</evidence>
<feature type="transmembrane region" description="Helical" evidence="6">
    <location>
        <begin position="202"/>
        <end position="222"/>
    </location>
</feature>
<feature type="transmembrane region" description="Helical" evidence="6">
    <location>
        <begin position="276"/>
        <end position="297"/>
    </location>
</feature>
<dbReference type="HOGENOM" id="CLU_045539_5_2_3"/>
<keyword evidence="3 6" id="KW-0812">Transmembrane</keyword>
<dbReference type="InterPro" id="IPR017039">
    <property type="entry name" value="Virul_fac_BrkB"/>
</dbReference>
<sequence>MVNRWKSQLRWFLRSLWQASRRWNRCHCVDLSAAFAYYTLQSFFPILLISLSVASWFLGKQQGLDQQIIGLAAQVLPPSVVGLVDTTLVKLVNQRFGAGILGAMFLVITAGNAYLTLQRGSDRLWEDALPTKPDETPFRMQAFRFIRNRIEAFLVVLLVGFLMVLDEISAYVRLIPGAVWTDLKNNSPEIANTLSKIPVIEVGQIIIPFIGFSVMAFLLQYLVPPRKVPMRPLIPGSIMIGVLLTILNSAVSRTILSLGSRFQAYGIISGVLVLTLWIWIVGLILYFGQCWSVVLATNQMNKYRKGKIMKVNN</sequence>
<dbReference type="PANTHER" id="PTHR30213">
    <property type="entry name" value="INNER MEMBRANE PROTEIN YHJD"/>
    <property type="match status" value="1"/>
</dbReference>
<proteinExistence type="predicted"/>
<feature type="transmembrane region" description="Helical" evidence="6">
    <location>
        <begin position="150"/>
        <end position="172"/>
    </location>
</feature>
<evidence type="ECO:0000256" key="2">
    <source>
        <dbReference type="ARBA" id="ARBA00022475"/>
    </source>
</evidence>
<name>A9BCV1_PROM4</name>
<dbReference type="Proteomes" id="UP000000788">
    <property type="component" value="Chromosome"/>
</dbReference>
<reference evidence="7 8" key="1">
    <citation type="journal article" date="2007" name="PLoS Genet.">
        <title>Patterns and implications of gene gain and loss in the evolution of Prochlorococcus.</title>
        <authorList>
            <person name="Kettler G.C."/>
            <person name="Martiny A.C."/>
            <person name="Huang K."/>
            <person name="Zucker J."/>
            <person name="Coleman M.L."/>
            <person name="Rodrigue S."/>
            <person name="Chen F."/>
            <person name="Lapidus A."/>
            <person name="Ferriera S."/>
            <person name="Johnson J."/>
            <person name="Steglich C."/>
            <person name="Church G.M."/>
            <person name="Richardson P."/>
            <person name="Chisholm S.W."/>
        </authorList>
    </citation>
    <scope>NUCLEOTIDE SEQUENCE [LARGE SCALE GENOMIC DNA]</scope>
    <source>
        <strain evidence="8">MIT 9211</strain>
    </source>
</reference>
<keyword evidence="2" id="KW-1003">Cell membrane</keyword>
<dbReference type="EMBL" id="CP000878">
    <property type="protein sequence ID" value="ABX08039.1"/>
    <property type="molecule type" value="Genomic_DNA"/>
</dbReference>
<feature type="transmembrane region" description="Helical" evidence="6">
    <location>
        <begin position="96"/>
        <end position="115"/>
    </location>
</feature>
<dbReference type="GO" id="GO:0005886">
    <property type="term" value="C:plasma membrane"/>
    <property type="evidence" value="ECO:0007669"/>
    <property type="project" value="UniProtKB-SubCell"/>
</dbReference>
<gene>
    <name evidence="7" type="primary">rbn</name>
    <name evidence="7" type="ordered locus">P9211_01081</name>
</gene>
<evidence type="ECO:0000256" key="4">
    <source>
        <dbReference type="ARBA" id="ARBA00022989"/>
    </source>
</evidence>
<dbReference type="PANTHER" id="PTHR30213:SF1">
    <property type="entry name" value="INNER MEMBRANE PROTEIN YHJD"/>
    <property type="match status" value="1"/>
</dbReference>
<dbReference type="AlphaFoldDB" id="A9BCV1"/>
<evidence type="ECO:0000256" key="3">
    <source>
        <dbReference type="ARBA" id="ARBA00022692"/>
    </source>
</evidence>
<comment type="subcellular location">
    <subcellularLocation>
        <location evidence="1">Cell membrane</location>
        <topology evidence="1">Multi-pass membrane protein</topology>
    </subcellularLocation>
</comment>